<comment type="caution">
    <text evidence="1">The sequence shown here is derived from an EMBL/GenBank/DDBJ whole genome shotgun (WGS) entry which is preliminary data.</text>
</comment>
<proteinExistence type="predicted"/>
<evidence type="ECO:0000313" key="1">
    <source>
        <dbReference type="EMBL" id="MDO7840782.1"/>
    </source>
</evidence>
<keyword evidence="1" id="KW-0223">Dioxygenase</keyword>
<keyword evidence="1" id="KW-0560">Oxidoreductase</keyword>
<evidence type="ECO:0000313" key="2">
    <source>
        <dbReference type="Proteomes" id="UP001176468"/>
    </source>
</evidence>
<keyword evidence="2" id="KW-1185">Reference proteome</keyword>
<dbReference type="PANTHER" id="PTHR20883:SF49">
    <property type="entry name" value="PHYTANOYL-COA DIOXYGENASE"/>
    <property type="match status" value="1"/>
</dbReference>
<gene>
    <name evidence="1" type="ORF">Q5H94_00445</name>
</gene>
<dbReference type="SUPFAM" id="SSF51197">
    <property type="entry name" value="Clavaminate synthase-like"/>
    <property type="match status" value="1"/>
</dbReference>
<dbReference type="Proteomes" id="UP001176468">
    <property type="component" value="Unassembled WGS sequence"/>
</dbReference>
<name>A0ABT8ZU94_9SPHN</name>
<dbReference type="EMBL" id="JAUQSZ010000001">
    <property type="protein sequence ID" value="MDO7840782.1"/>
    <property type="molecule type" value="Genomic_DNA"/>
</dbReference>
<dbReference type="RefSeq" id="WP_304559003.1">
    <property type="nucleotide sequence ID" value="NZ_JAUQSZ010000001.1"/>
</dbReference>
<dbReference type="PANTHER" id="PTHR20883">
    <property type="entry name" value="PHYTANOYL-COA DIOXYGENASE DOMAIN CONTAINING 1"/>
    <property type="match status" value="1"/>
</dbReference>
<dbReference type="Pfam" id="PF05721">
    <property type="entry name" value="PhyH"/>
    <property type="match status" value="1"/>
</dbReference>
<dbReference type="Gene3D" id="2.60.120.620">
    <property type="entry name" value="q2cbj1_9rhob like domain"/>
    <property type="match status" value="1"/>
</dbReference>
<sequence length="280" mass="31626">MATATIENDTFLSGLVSQADLDFFRAKGAICIRGVVDLHTVERARAASAEVIEARLAALEAQGQPRHAGPQFHHMIRVADEHPVLHDILVNSKLPLVARDLMQSRKVIVFGDSLFDKEPGALTKTPWHHDQPYWPVRGEQVCSTWLALDAVTRENGGLEYVAGSHRWNRWFRPKFFNGTESSDTRFETIPDFDADRDDYEILHWELEPGDVLIHQGLTVHGAGENTRLELSRRAYAPRYVGEETWWDPEFHSSKGNPKASVLEKGDPLDRHGIHEVALEV</sequence>
<organism evidence="1 2">
    <name type="scientific">Sphingomonas immobilis</name>
    <dbReference type="NCBI Taxonomy" id="3063997"/>
    <lineage>
        <taxon>Bacteria</taxon>
        <taxon>Pseudomonadati</taxon>
        <taxon>Pseudomonadota</taxon>
        <taxon>Alphaproteobacteria</taxon>
        <taxon>Sphingomonadales</taxon>
        <taxon>Sphingomonadaceae</taxon>
        <taxon>Sphingomonas</taxon>
    </lineage>
</organism>
<dbReference type="GO" id="GO:0051213">
    <property type="term" value="F:dioxygenase activity"/>
    <property type="evidence" value="ECO:0007669"/>
    <property type="project" value="UniProtKB-KW"/>
</dbReference>
<dbReference type="InterPro" id="IPR008775">
    <property type="entry name" value="Phytyl_CoA_dOase-like"/>
</dbReference>
<protein>
    <submittedName>
        <fullName evidence="1">Phytanoyl-CoA dioxygenase family protein</fullName>
    </submittedName>
</protein>
<reference evidence="1" key="1">
    <citation type="submission" date="2023-07" db="EMBL/GenBank/DDBJ databases">
        <authorList>
            <person name="Kim M.K."/>
        </authorList>
    </citation>
    <scope>NUCLEOTIDE SEQUENCE</scope>
    <source>
        <strain evidence="1">CA1-15</strain>
    </source>
</reference>
<accession>A0ABT8ZU94</accession>